<dbReference type="GO" id="GO:0004930">
    <property type="term" value="F:G protein-coupled receptor activity"/>
    <property type="evidence" value="ECO:0007669"/>
    <property type="project" value="UniProtKB-KW"/>
</dbReference>
<dbReference type="PROSITE" id="PS50262">
    <property type="entry name" value="G_PROTEIN_RECEP_F1_2"/>
    <property type="match status" value="1"/>
</dbReference>
<keyword evidence="3" id="KW-0812">Transmembrane</keyword>
<comment type="caution">
    <text evidence="9">The sequence shown here is derived from an EMBL/GenBank/DDBJ whole genome shotgun (WGS) entry which is preliminary data.</text>
</comment>
<accession>A0A8J1UEX4</accession>
<dbReference type="InterPro" id="IPR017452">
    <property type="entry name" value="GPCR_Rhodpsn_7TM"/>
</dbReference>
<dbReference type="GO" id="GO:0043005">
    <property type="term" value="C:neuron projection"/>
    <property type="evidence" value="ECO:0007669"/>
    <property type="project" value="TreeGrafter"/>
</dbReference>
<keyword evidence="4" id="KW-1133">Transmembrane helix</keyword>
<keyword evidence="8" id="KW-0807">Transducer</keyword>
<evidence type="ECO:0000256" key="1">
    <source>
        <dbReference type="ARBA" id="ARBA00004651"/>
    </source>
</evidence>
<evidence type="ECO:0000256" key="5">
    <source>
        <dbReference type="ARBA" id="ARBA00023040"/>
    </source>
</evidence>
<protein>
    <submittedName>
        <fullName evidence="9">Uncharacterized protein</fullName>
    </submittedName>
</protein>
<evidence type="ECO:0000313" key="10">
    <source>
        <dbReference type="Proteomes" id="UP000749559"/>
    </source>
</evidence>
<keyword evidence="2" id="KW-1003">Cell membrane</keyword>
<dbReference type="Proteomes" id="UP000749559">
    <property type="component" value="Unassembled WGS sequence"/>
</dbReference>
<keyword evidence="10" id="KW-1185">Reference proteome</keyword>
<evidence type="ECO:0000313" key="9">
    <source>
        <dbReference type="EMBL" id="CAH1780840.1"/>
    </source>
</evidence>
<dbReference type="PANTHER" id="PTHR24229:SF40">
    <property type="entry name" value="ALLATOSTATIN C RECEPTOR 1-RELATED"/>
    <property type="match status" value="1"/>
</dbReference>
<keyword evidence="7" id="KW-0675">Receptor</keyword>
<proteinExistence type="predicted"/>
<dbReference type="Pfam" id="PF00001">
    <property type="entry name" value="7tm_1"/>
    <property type="match status" value="1"/>
</dbReference>
<organism evidence="9 10">
    <name type="scientific">Owenia fusiformis</name>
    <name type="common">Polychaete worm</name>
    <dbReference type="NCBI Taxonomy" id="6347"/>
    <lineage>
        <taxon>Eukaryota</taxon>
        <taxon>Metazoa</taxon>
        <taxon>Spiralia</taxon>
        <taxon>Lophotrochozoa</taxon>
        <taxon>Annelida</taxon>
        <taxon>Polychaeta</taxon>
        <taxon>Sedentaria</taxon>
        <taxon>Canalipalpata</taxon>
        <taxon>Sabellida</taxon>
        <taxon>Oweniida</taxon>
        <taxon>Oweniidae</taxon>
        <taxon>Owenia</taxon>
    </lineage>
</organism>
<reference evidence="9" key="1">
    <citation type="submission" date="2022-03" db="EMBL/GenBank/DDBJ databases">
        <authorList>
            <person name="Martin C."/>
        </authorList>
    </citation>
    <scope>NUCLEOTIDE SEQUENCE</scope>
</reference>
<gene>
    <name evidence="9" type="ORF">OFUS_LOCUS7478</name>
</gene>
<name>A0A8J1UEX4_OWEFU</name>
<dbReference type="PANTHER" id="PTHR24229">
    <property type="entry name" value="NEUROPEPTIDES RECEPTOR"/>
    <property type="match status" value="1"/>
</dbReference>
<evidence type="ECO:0000256" key="8">
    <source>
        <dbReference type="ARBA" id="ARBA00023224"/>
    </source>
</evidence>
<evidence type="ECO:0000256" key="2">
    <source>
        <dbReference type="ARBA" id="ARBA00022475"/>
    </source>
</evidence>
<evidence type="ECO:0000256" key="6">
    <source>
        <dbReference type="ARBA" id="ARBA00023136"/>
    </source>
</evidence>
<dbReference type="EMBL" id="CAIIXF020000004">
    <property type="protein sequence ID" value="CAH1780840.1"/>
    <property type="molecule type" value="Genomic_DNA"/>
</dbReference>
<dbReference type="OrthoDB" id="9615015at2759"/>
<dbReference type="InterPro" id="IPR000276">
    <property type="entry name" value="GPCR_Rhodpsn"/>
</dbReference>
<evidence type="ECO:0000256" key="4">
    <source>
        <dbReference type="ARBA" id="ARBA00022989"/>
    </source>
</evidence>
<dbReference type="GO" id="GO:0005886">
    <property type="term" value="C:plasma membrane"/>
    <property type="evidence" value="ECO:0007669"/>
    <property type="project" value="UniProtKB-SubCell"/>
</dbReference>
<keyword evidence="5" id="KW-0297">G-protein coupled receptor</keyword>
<dbReference type="SUPFAM" id="SSF81321">
    <property type="entry name" value="Family A G protein-coupled receptor-like"/>
    <property type="match status" value="1"/>
</dbReference>
<dbReference type="PRINTS" id="PR00237">
    <property type="entry name" value="GPCRRHODOPSN"/>
</dbReference>
<sequence>MESFNFAMMAGNLSNSSDGNFSFNFDMFKLESDTSIITFTILSTILCATAIIANFATMLIVIFLPKQTPFTKLFVNLAICDILGTLAIYVGDVAFRAGTHWNVAIETCNMLFKIGGTCFSLFFFTSAVTLLVFAIMRFIGITKPHSFKPLFESTKKVALYIVLCWFISLCFTLPTIVCDKAKQRCSHLQRQAYNREATFGMDSNLVGMPNISTENATYYTNAEKDTSSTPIECMTKGAYTFCANWKYIWAGGKALILVIVVCLYLSLSRDLFVRTASFRSSTKSKNDDSIRDSEKDKHAFITILILLVILVSTGVPYIAVKVYRSAHFDQNIISVYNNFITYFPYINFILDPIVYSIRSPDINAKYRSIFGQIFCSERSHVQNGNTTTDYTVVSNSNDNTVTMTMNDNQTKAENDSHAPLTMTEIPTKAENV</sequence>
<keyword evidence="6" id="KW-0472">Membrane</keyword>
<dbReference type="Gene3D" id="1.20.1070.10">
    <property type="entry name" value="Rhodopsin 7-helix transmembrane proteins"/>
    <property type="match status" value="1"/>
</dbReference>
<comment type="subcellular location">
    <subcellularLocation>
        <location evidence="1">Cell membrane</location>
        <topology evidence="1">Multi-pass membrane protein</topology>
    </subcellularLocation>
</comment>
<dbReference type="CDD" id="cd00637">
    <property type="entry name" value="7tm_classA_rhodopsin-like"/>
    <property type="match status" value="1"/>
</dbReference>
<evidence type="ECO:0000256" key="3">
    <source>
        <dbReference type="ARBA" id="ARBA00022692"/>
    </source>
</evidence>
<evidence type="ECO:0000256" key="7">
    <source>
        <dbReference type="ARBA" id="ARBA00023170"/>
    </source>
</evidence>
<dbReference type="GO" id="GO:0042277">
    <property type="term" value="F:peptide binding"/>
    <property type="evidence" value="ECO:0007669"/>
    <property type="project" value="TreeGrafter"/>
</dbReference>
<dbReference type="AlphaFoldDB" id="A0A8J1UEX4"/>